<feature type="region of interest" description="Disordered" evidence="1">
    <location>
        <begin position="1015"/>
        <end position="1077"/>
    </location>
</feature>
<dbReference type="GeneID" id="28900620"/>
<dbReference type="PANTHER" id="PTHR37988:SF1">
    <property type="entry name" value="UPF0592 MEMBRANE PROTEIN C7D4.03C"/>
    <property type="match status" value="1"/>
</dbReference>
<feature type="compositionally biased region" description="Basic and acidic residues" evidence="1">
    <location>
        <begin position="190"/>
        <end position="227"/>
    </location>
</feature>
<dbReference type="AlphaFoldDB" id="A0A165A0J8"/>
<evidence type="ECO:0000313" key="2">
    <source>
        <dbReference type="EMBL" id="KZF19778.1"/>
    </source>
</evidence>
<keyword evidence="3" id="KW-1185">Reference proteome</keyword>
<accession>A0A165A0J8</accession>
<feature type="compositionally biased region" description="Polar residues" evidence="1">
    <location>
        <begin position="175"/>
        <end position="189"/>
    </location>
</feature>
<feature type="compositionally biased region" description="Polar residues" evidence="1">
    <location>
        <begin position="305"/>
        <end position="322"/>
    </location>
</feature>
<feature type="compositionally biased region" description="Basic and acidic residues" evidence="1">
    <location>
        <begin position="131"/>
        <end position="147"/>
    </location>
</feature>
<dbReference type="RefSeq" id="XP_018185333.1">
    <property type="nucleotide sequence ID" value="XM_018335483.1"/>
</dbReference>
<feature type="compositionally biased region" description="Low complexity" evidence="1">
    <location>
        <begin position="1015"/>
        <end position="1029"/>
    </location>
</feature>
<evidence type="ECO:0000256" key="1">
    <source>
        <dbReference type="SAM" id="MobiDB-lite"/>
    </source>
</evidence>
<feature type="compositionally biased region" description="Low complexity" evidence="1">
    <location>
        <begin position="163"/>
        <end position="174"/>
    </location>
</feature>
<dbReference type="Proteomes" id="UP000076632">
    <property type="component" value="Unassembled WGS sequence"/>
</dbReference>
<dbReference type="STRING" id="1328760.A0A165A0J8"/>
<evidence type="ECO:0000313" key="3">
    <source>
        <dbReference type="Proteomes" id="UP000076632"/>
    </source>
</evidence>
<dbReference type="Pfam" id="PF08578">
    <property type="entry name" value="DUF1765"/>
    <property type="match status" value="1"/>
</dbReference>
<dbReference type="InParanoid" id="A0A165A0J8"/>
<dbReference type="OrthoDB" id="296767at2759"/>
<organism evidence="2 3">
    <name type="scientific">Xylona heveae (strain CBS 132557 / TC161)</name>
    <dbReference type="NCBI Taxonomy" id="1328760"/>
    <lineage>
        <taxon>Eukaryota</taxon>
        <taxon>Fungi</taxon>
        <taxon>Dikarya</taxon>
        <taxon>Ascomycota</taxon>
        <taxon>Pezizomycotina</taxon>
        <taxon>Xylonomycetes</taxon>
        <taxon>Xylonales</taxon>
        <taxon>Xylonaceae</taxon>
        <taxon>Xylona</taxon>
    </lineage>
</organism>
<dbReference type="OMA" id="KTCAYAF"/>
<proteinExistence type="predicted"/>
<feature type="compositionally biased region" description="Basic and acidic residues" evidence="1">
    <location>
        <begin position="256"/>
        <end position="275"/>
    </location>
</feature>
<dbReference type="InterPro" id="IPR013887">
    <property type="entry name" value="UPF0592"/>
</dbReference>
<gene>
    <name evidence="2" type="ORF">L228DRAFT_271098</name>
</gene>
<feature type="region of interest" description="Disordered" evidence="1">
    <location>
        <begin position="256"/>
        <end position="349"/>
    </location>
</feature>
<dbReference type="EMBL" id="KV407465">
    <property type="protein sequence ID" value="KZF19778.1"/>
    <property type="molecule type" value="Genomic_DNA"/>
</dbReference>
<feature type="region of interest" description="Disordered" evidence="1">
    <location>
        <begin position="78"/>
        <end position="240"/>
    </location>
</feature>
<dbReference type="PANTHER" id="PTHR37988">
    <property type="entry name" value="UPF0592 MEMBRANE PROTEIN C7D4.03C"/>
    <property type="match status" value="1"/>
</dbReference>
<protein>
    <submittedName>
        <fullName evidence="2">DUF1765-domain-containing protein</fullName>
    </submittedName>
</protein>
<reference evidence="2 3" key="1">
    <citation type="journal article" date="2016" name="Fungal Biol.">
        <title>The genome of Xylona heveae provides a window into fungal endophytism.</title>
        <authorList>
            <person name="Gazis R."/>
            <person name="Kuo A."/>
            <person name="Riley R."/>
            <person name="LaButti K."/>
            <person name="Lipzen A."/>
            <person name="Lin J."/>
            <person name="Amirebrahimi M."/>
            <person name="Hesse C.N."/>
            <person name="Spatafora J.W."/>
            <person name="Henrissat B."/>
            <person name="Hainaut M."/>
            <person name="Grigoriev I.V."/>
            <person name="Hibbett D.S."/>
        </authorList>
    </citation>
    <scope>NUCLEOTIDE SEQUENCE [LARGE SCALE GENOMIC DNA]</scope>
    <source>
        <strain evidence="2 3">TC161</strain>
    </source>
</reference>
<feature type="region of interest" description="Disordered" evidence="1">
    <location>
        <begin position="965"/>
        <end position="1003"/>
    </location>
</feature>
<sequence length="1189" mass="133229">MSSGAAVLDGSVNSLQQNLQQEIPQSTGFDFDFTGSKALQETYTEQIPRSASYTYLPLPPDRKSDELTQFTIKRTFSENQLASPVEEKEIAWPEVPPPAAVDGISLPHRRKSSRAYARPKLTLSKFSLSSERTKGDSSPSERNKERNNTSQRRTNGQREARPRPLSTTLSSLSRKTWSAPSSRSTSPTNRKADVLVKPDGVVKEEQEKKEQVKSVEQVDKAEEKPVLERPTAAFSRRRSLLPRRLSRMDLNKDLSLDAVEDGKQTPPVRSRDPSPTKKKSKRPLSGLFKLSTEPADLPSVPSLPKSFSTDRLTSSNRSQASTERIPPLSLQSSSEQLHQHRSSGTPRKKDELWSAFRALDGDFNKFQSKSTALKANVVRSSLLPFLRNYVDHPSIKFLRPEDLDRRIIILNKWWIGLLELLNGRNNQTISGTDRPVILDAIAGIMGRPEWRPPASPLSALADRSVKSTKSPSSTSLSSSGSDFLAESVYHNVRNTFVQNLLAQMAFVVEKMSLRHAPASLVTFCGKATAFAFFFCPGVADVLVRLWNIPSSSMFRLLEEYGLPKSSNLSESSQPIVQGFPPCLHSLGFVSVASMAKYLRMRPLLPLGASDVPWYGPWVSRWSGRESDLLFVFVKQFHVLLVDYLPPNTDRSERICAPGVILVHSQLLSTLDSTFHRDANSLLAGNTAGALPTTFDDFLNGADASAAVLPLPPANAIRPMAENRLIMLLRDFLADKPTDSIPAREVFSEGFFDLLAAAARKTSLYNHSACFLLCDFLEEAIAILTRYQQFTNDLRPLINWPFWFEVCQKMMQSHNSMTEIRVIAFIYSSWNIVTRDESRKRDLCLGWLLSEDFFEKYFNHWCPMVRAYYMRLLCWRLARYDGDATTLDYDIFETLSMRLRAMWSYYLHLKSTAEKLNLMPPSTAPCSPAPGRRLVIIRNDTQMNPTRAFFTFDGIIPASSSYQASTFPLPPSPASSTSSTSTQSAGSNGVVSKPSAEQQGTPGKKKWSFFKSIFPSSTSSNDTSKTKMSNGSANRLAKPNEAASGQTATSQQNDQPSTPEKPSTVVNKAPNSTISVRPPPYRNYSFKFSLDWIDMYQYSSKDRRLYPPRLPMPAQMFLQSKRAEPFETDPRQPEGQSIGHSRYAGRALAEWAMIVIECQNFFERRKGEGVPGNRYIETPTLGVDNFRKLG</sequence>
<feature type="compositionally biased region" description="Low complexity" evidence="1">
    <location>
        <begin position="973"/>
        <end position="986"/>
    </location>
</feature>
<name>A0A165A0J8_XYLHT</name>
<feature type="compositionally biased region" description="Polar residues" evidence="1">
    <location>
        <begin position="1042"/>
        <end position="1074"/>
    </location>
</feature>